<dbReference type="SUPFAM" id="SSF48371">
    <property type="entry name" value="ARM repeat"/>
    <property type="match status" value="1"/>
</dbReference>
<accession>A0A939PIE6</accession>
<organism evidence="1 2">
    <name type="scientific">Actinomadura barringtoniae</name>
    <dbReference type="NCBI Taxonomy" id="1427535"/>
    <lineage>
        <taxon>Bacteria</taxon>
        <taxon>Bacillati</taxon>
        <taxon>Actinomycetota</taxon>
        <taxon>Actinomycetes</taxon>
        <taxon>Streptosporangiales</taxon>
        <taxon>Thermomonosporaceae</taxon>
        <taxon>Actinomadura</taxon>
    </lineage>
</organism>
<dbReference type="InterPro" id="IPR011989">
    <property type="entry name" value="ARM-like"/>
</dbReference>
<evidence type="ECO:0000313" key="1">
    <source>
        <dbReference type="EMBL" id="MBO2450648.1"/>
    </source>
</evidence>
<protein>
    <recommendedName>
        <fullName evidence="3">HEAT repeat domain-containing protein</fullName>
    </recommendedName>
</protein>
<proteinExistence type="predicted"/>
<dbReference type="Gene3D" id="1.25.10.10">
    <property type="entry name" value="Leucine-rich Repeat Variant"/>
    <property type="match status" value="1"/>
</dbReference>
<dbReference type="InterPro" id="IPR016024">
    <property type="entry name" value="ARM-type_fold"/>
</dbReference>
<comment type="caution">
    <text evidence="1">The sequence shown here is derived from an EMBL/GenBank/DDBJ whole genome shotgun (WGS) entry which is preliminary data.</text>
</comment>
<reference evidence="1" key="1">
    <citation type="submission" date="2021-03" db="EMBL/GenBank/DDBJ databases">
        <authorList>
            <person name="Kanchanasin P."/>
            <person name="Saeng-In P."/>
            <person name="Phongsopitanun W."/>
            <person name="Yuki M."/>
            <person name="Kudo T."/>
            <person name="Ohkuma M."/>
            <person name="Tanasupawat S."/>
        </authorList>
    </citation>
    <scope>NUCLEOTIDE SEQUENCE</scope>
    <source>
        <strain evidence="1">GKU 128</strain>
    </source>
</reference>
<evidence type="ECO:0000313" key="2">
    <source>
        <dbReference type="Proteomes" id="UP000669179"/>
    </source>
</evidence>
<dbReference type="RefSeq" id="WP_208258540.1">
    <property type="nucleotide sequence ID" value="NZ_JAGEOJ010000011.1"/>
</dbReference>
<name>A0A939PIE6_9ACTN</name>
<dbReference type="Pfam" id="PF13646">
    <property type="entry name" value="HEAT_2"/>
    <property type="match status" value="1"/>
</dbReference>
<keyword evidence="2" id="KW-1185">Reference proteome</keyword>
<dbReference type="EMBL" id="JAGEOJ010000011">
    <property type="protein sequence ID" value="MBO2450648.1"/>
    <property type="molecule type" value="Genomic_DNA"/>
</dbReference>
<dbReference type="AlphaFoldDB" id="A0A939PIE6"/>
<gene>
    <name evidence="1" type="ORF">J4573_26330</name>
</gene>
<sequence>MEIQALLDGLADSDDEQVKAASAALVELGAAAVGPVLAVLCDESSAVDWVTSAVVLRGIGTPALGPLTEAIAAAPTREVARRAGWAFSGLQVDDLTAFLPALHHPHPRVRDNAAYVFQCRPEPALPYAAELLDLLDDPDDEVRQRTRWALEKLGPEVIPLLQDRRRTTRGASRRHALEALAAVGGPGVLDERDLAVVRRLIRLKMRREEPEPMHLCGSWFALPTGDQEAVLDAFDLGAAEPVTMRLGAAAWNHDSHAWDVDHGRCSRVYVSPRLDGWTLIFGEPSDDAHRSEPGTYEERRAAMLARCAALSLRFGTAHWYGMSDGDGWTGWCVAEGGQITRYYDVHEPDEQLGPPHPAEAGLLLPHVEGLPDEAFDGVDTGDPHALFAAYEAAKIKYAVPDSCDAATFAARASVDPGSLGPHTRVEGHGVLALTGCGRERGHPRGALPI</sequence>
<dbReference type="Proteomes" id="UP000669179">
    <property type="component" value="Unassembled WGS sequence"/>
</dbReference>
<evidence type="ECO:0008006" key="3">
    <source>
        <dbReference type="Google" id="ProtNLM"/>
    </source>
</evidence>